<evidence type="ECO:0000256" key="2">
    <source>
        <dbReference type="ARBA" id="ARBA00007069"/>
    </source>
</evidence>
<keyword evidence="3 9" id="KW-0813">Transport</keyword>
<evidence type="ECO:0000256" key="9">
    <source>
        <dbReference type="RuleBase" id="RU363032"/>
    </source>
</evidence>
<keyword evidence="14" id="KW-1185">Reference proteome</keyword>
<evidence type="ECO:0000256" key="8">
    <source>
        <dbReference type="ARBA" id="ARBA00023136"/>
    </source>
</evidence>
<reference evidence="13 14" key="1">
    <citation type="submission" date="2020-05" db="EMBL/GenBank/DDBJ databases">
        <title>Nakamurella sp. DB0629 isolated from air conditioner.</title>
        <authorList>
            <person name="Kim D.H."/>
            <person name="Kim D.-U."/>
        </authorList>
    </citation>
    <scope>NUCLEOTIDE SEQUENCE [LARGE SCALE GENOMIC DNA]</scope>
    <source>
        <strain evidence="13 14">DB0629</strain>
    </source>
</reference>
<keyword evidence="7 9" id="KW-1133">Transmembrane helix</keyword>
<evidence type="ECO:0000313" key="14">
    <source>
        <dbReference type="Proteomes" id="UP000562984"/>
    </source>
</evidence>
<dbReference type="Gene3D" id="1.10.3720.10">
    <property type="entry name" value="MetI-like"/>
    <property type="match status" value="1"/>
</dbReference>
<keyword evidence="6 9" id="KW-0812">Transmembrane</keyword>
<dbReference type="Pfam" id="PF00528">
    <property type="entry name" value="BPD_transp_1"/>
    <property type="match status" value="1"/>
</dbReference>
<evidence type="ECO:0000256" key="5">
    <source>
        <dbReference type="ARBA" id="ARBA00022592"/>
    </source>
</evidence>
<name>A0A849A3B8_9ACTN</name>
<dbReference type="GO" id="GO:0006817">
    <property type="term" value="P:phosphate ion transport"/>
    <property type="evidence" value="ECO:0007669"/>
    <property type="project" value="UniProtKB-KW"/>
</dbReference>
<comment type="subcellular location">
    <subcellularLocation>
        <location evidence="1 9">Cell membrane</location>
        <topology evidence="1 9">Multi-pass membrane protein</topology>
    </subcellularLocation>
</comment>
<protein>
    <recommendedName>
        <fullName evidence="10">Phosphate transport system permease protein</fullName>
    </recommendedName>
</protein>
<accession>A0A849A3B8</accession>
<keyword evidence="4 10" id="KW-1003">Cell membrane</keyword>
<dbReference type="PANTHER" id="PTHR30425">
    <property type="entry name" value="PHOSPHATE TRANSPORT SYSTEM PERMEASE PROTEIN PST"/>
    <property type="match status" value="1"/>
</dbReference>
<feature type="transmembrane region" description="Helical" evidence="9">
    <location>
        <begin position="131"/>
        <end position="156"/>
    </location>
</feature>
<feature type="transmembrane region" description="Helical" evidence="9">
    <location>
        <begin position="37"/>
        <end position="58"/>
    </location>
</feature>
<dbReference type="AlphaFoldDB" id="A0A849A3B8"/>
<dbReference type="Proteomes" id="UP000562984">
    <property type="component" value="Unassembled WGS sequence"/>
</dbReference>
<comment type="caution">
    <text evidence="13">The sequence shown here is derived from an EMBL/GenBank/DDBJ whole genome shotgun (WGS) entry which is preliminary data.</text>
</comment>
<evidence type="ECO:0000256" key="3">
    <source>
        <dbReference type="ARBA" id="ARBA00022448"/>
    </source>
</evidence>
<dbReference type="NCBIfam" id="TIGR02138">
    <property type="entry name" value="phosphate_pstC"/>
    <property type="match status" value="1"/>
</dbReference>
<dbReference type="GO" id="GO:0005886">
    <property type="term" value="C:plasma membrane"/>
    <property type="evidence" value="ECO:0007669"/>
    <property type="project" value="UniProtKB-SubCell"/>
</dbReference>
<feature type="transmembrane region" description="Helical" evidence="9">
    <location>
        <begin position="89"/>
        <end position="119"/>
    </location>
</feature>
<dbReference type="SUPFAM" id="SSF161098">
    <property type="entry name" value="MetI-like"/>
    <property type="match status" value="1"/>
</dbReference>
<dbReference type="InterPro" id="IPR035906">
    <property type="entry name" value="MetI-like_sf"/>
</dbReference>
<dbReference type="EMBL" id="JABEND010000003">
    <property type="protein sequence ID" value="NNG35524.1"/>
    <property type="molecule type" value="Genomic_DNA"/>
</dbReference>
<sequence>MGPVPPQPKRSSGASGPSESEISGSAVRLGDRIFKGLAAGAGGLLLVVMAAIAVFLIWKAWPAIKPGGENVGNLFTTQAWRPQSDPPMFGIAALLFGTVVSSVIAMLVGVPIAIGIALFISHYAPRRVATVLGAIVDLLAAVPSLVFGMWGLYFLVPKTQGFQSWLNQYFGWTYLFGYPDATQASDFGQSLLIAGIVLAVMILPVVSAVCREVFLQTPRETIDAAWALGATKWETIRTAVLPFGRAGMISAAMLGLGRALGETIAVALVLSSGFAISWHLLEPGGDTFASTIALKFGEASSSPLGIPALIAAGLFLFVITLIVNSIARAVIAKKKDFVA</sequence>
<dbReference type="GO" id="GO:0005315">
    <property type="term" value="F:phosphate transmembrane transporter activity"/>
    <property type="evidence" value="ECO:0007669"/>
    <property type="project" value="InterPro"/>
</dbReference>
<feature type="domain" description="ABC transmembrane type-1" evidence="12">
    <location>
        <begin position="95"/>
        <end position="327"/>
    </location>
</feature>
<evidence type="ECO:0000256" key="6">
    <source>
        <dbReference type="ARBA" id="ARBA00022692"/>
    </source>
</evidence>
<evidence type="ECO:0000256" key="11">
    <source>
        <dbReference type="SAM" id="MobiDB-lite"/>
    </source>
</evidence>
<dbReference type="InterPro" id="IPR011864">
    <property type="entry name" value="Phosphate_PstC"/>
</dbReference>
<organism evidence="13 14">
    <name type="scientific">Nakamurella aerolata</name>
    <dbReference type="NCBI Taxonomy" id="1656892"/>
    <lineage>
        <taxon>Bacteria</taxon>
        <taxon>Bacillati</taxon>
        <taxon>Actinomycetota</taxon>
        <taxon>Actinomycetes</taxon>
        <taxon>Nakamurellales</taxon>
        <taxon>Nakamurellaceae</taxon>
        <taxon>Nakamurella</taxon>
    </lineage>
</organism>
<evidence type="ECO:0000256" key="7">
    <source>
        <dbReference type="ARBA" id="ARBA00022989"/>
    </source>
</evidence>
<feature type="transmembrane region" description="Helical" evidence="9">
    <location>
        <begin position="304"/>
        <end position="327"/>
    </location>
</feature>
<comment type="function">
    <text evidence="10">Part of the binding-protein-dependent transport system for phosphate; probably responsible for the translocation of the substrate across the membrane.</text>
</comment>
<dbReference type="PROSITE" id="PS50928">
    <property type="entry name" value="ABC_TM1"/>
    <property type="match status" value="1"/>
</dbReference>
<proteinExistence type="inferred from homology"/>
<evidence type="ECO:0000259" key="12">
    <source>
        <dbReference type="PROSITE" id="PS50928"/>
    </source>
</evidence>
<gene>
    <name evidence="13" type="primary">pstC</name>
    <name evidence="13" type="ORF">HKD39_07320</name>
</gene>
<evidence type="ECO:0000256" key="10">
    <source>
        <dbReference type="RuleBase" id="RU363054"/>
    </source>
</evidence>
<dbReference type="PANTHER" id="PTHR30425:SF1">
    <property type="entry name" value="PHOSPHATE TRANSPORT SYSTEM PERMEASE PROTEIN PSTC"/>
    <property type="match status" value="1"/>
</dbReference>
<dbReference type="InterPro" id="IPR051124">
    <property type="entry name" value="Phosphate_Transport_Permease"/>
</dbReference>
<feature type="region of interest" description="Disordered" evidence="11">
    <location>
        <begin position="1"/>
        <end position="22"/>
    </location>
</feature>
<comment type="similarity">
    <text evidence="2 10">Belongs to the binding-protein-dependent transport system permease family. CysTW subfamily.</text>
</comment>
<evidence type="ECO:0000256" key="4">
    <source>
        <dbReference type="ARBA" id="ARBA00022475"/>
    </source>
</evidence>
<keyword evidence="8 9" id="KW-0472">Membrane</keyword>
<evidence type="ECO:0000256" key="1">
    <source>
        <dbReference type="ARBA" id="ARBA00004651"/>
    </source>
</evidence>
<feature type="compositionally biased region" description="Polar residues" evidence="11">
    <location>
        <begin position="9"/>
        <end position="22"/>
    </location>
</feature>
<feature type="transmembrane region" description="Helical" evidence="9">
    <location>
        <begin position="191"/>
        <end position="210"/>
    </location>
</feature>
<keyword evidence="5 10" id="KW-0592">Phosphate transport</keyword>
<feature type="transmembrane region" description="Helical" evidence="9">
    <location>
        <begin position="259"/>
        <end position="281"/>
    </location>
</feature>
<dbReference type="CDD" id="cd06261">
    <property type="entry name" value="TM_PBP2"/>
    <property type="match status" value="1"/>
</dbReference>
<evidence type="ECO:0000313" key="13">
    <source>
        <dbReference type="EMBL" id="NNG35524.1"/>
    </source>
</evidence>
<dbReference type="InterPro" id="IPR000515">
    <property type="entry name" value="MetI-like"/>
</dbReference>
<dbReference type="RefSeq" id="WP_343074647.1">
    <property type="nucleotide sequence ID" value="NZ_JABEND010000003.1"/>
</dbReference>